<organism evidence="9 10">
    <name type="scientific">Halorutilus salinus</name>
    <dbReference type="NCBI Taxonomy" id="2487751"/>
    <lineage>
        <taxon>Archaea</taxon>
        <taxon>Methanobacteriati</taxon>
        <taxon>Methanobacteriota</taxon>
        <taxon>Stenosarchaea group</taxon>
        <taxon>Halobacteria</taxon>
        <taxon>Halorutilales</taxon>
        <taxon>Halorutilaceae</taxon>
        <taxon>Halorutilus</taxon>
    </lineage>
</organism>
<evidence type="ECO:0000256" key="2">
    <source>
        <dbReference type="ARBA" id="ARBA00007441"/>
    </source>
</evidence>
<keyword evidence="4 7" id="KW-0032">Aminotransferase</keyword>
<dbReference type="PROSITE" id="PS00105">
    <property type="entry name" value="AA_TRANSFER_CLASS_1"/>
    <property type="match status" value="1"/>
</dbReference>
<dbReference type="EC" id="2.6.1.-" evidence="7"/>
<evidence type="ECO:0000256" key="7">
    <source>
        <dbReference type="RuleBase" id="RU000481"/>
    </source>
</evidence>
<dbReference type="PANTHER" id="PTHR46383">
    <property type="entry name" value="ASPARTATE AMINOTRANSFERASE"/>
    <property type="match status" value="1"/>
</dbReference>
<evidence type="ECO:0000256" key="5">
    <source>
        <dbReference type="ARBA" id="ARBA00022679"/>
    </source>
</evidence>
<dbReference type="Gene3D" id="3.40.640.10">
    <property type="entry name" value="Type I PLP-dependent aspartate aminotransferase-like (Major domain)"/>
    <property type="match status" value="1"/>
</dbReference>
<proteinExistence type="inferred from homology"/>
<dbReference type="InterPro" id="IPR015424">
    <property type="entry name" value="PyrdxlP-dep_Trfase"/>
</dbReference>
<keyword evidence="10" id="KW-1185">Reference proteome</keyword>
<dbReference type="AlphaFoldDB" id="A0A9Q4GG28"/>
<evidence type="ECO:0000313" key="9">
    <source>
        <dbReference type="EMBL" id="MCX2818242.1"/>
    </source>
</evidence>
<dbReference type="GO" id="GO:0030170">
    <property type="term" value="F:pyridoxal phosphate binding"/>
    <property type="evidence" value="ECO:0007669"/>
    <property type="project" value="InterPro"/>
</dbReference>
<gene>
    <name evidence="9" type="ORF">EGH25_02605</name>
</gene>
<comment type="similarity">
    <text evidence="2 7">Belongs to the class-I pyridoxal-phosphate-dependent aminotransferase family.</text>
</comment>
<evidence type="ECO:0000256" key="3">
    <source>
        <dbReference type="ARBA" id="ARBA00011738"/>
    </source>
</evidence>
<dbReference type="SUPFAM" id="SSF53383">
    <property type="entry name" value="PLP-dependent transferases"/>
    <property type="match status" value="1"/>
</dbReference>
<sequence>MEFSRRTQRIRISGIRRVFEAAGEDDINLGLGQPDFDTPEHVKKAAVDAIKDGRAAGYTSNVGIDELREEVAEYVGFDASPDEVLVTSGASEGLHVAVQALVDPGDDVLVPDPGFVSYDALTKVADANPVGVELTDDLRLEPEAVKEALTDETAAFFVNSPANPTGAVQTEDEMRAFAEIADDHGVTLISDEVYDRFVYDGEHVSPARFGENVVTVNGASKTLAVTGWRLGYVVAPTGAVDEMVKVHQYAQACANAAAQHGVAETLNDERTDEAVAGMRDEFEARRDLVTERLDSMGIDCPTPRGAFYAFPRVPDGFVDACLQKGVITVPGEAFGEAGEGHARLSYANSRENLREALDIIEEVVAELG</sequence>
<dbReference type="InterPro" id="IPR015421">
    <property type="entry name" value="PyrdxlP-dep_Trfase_major"/>
</dbReference>
<name>A0A9Q4GG28_9EURY</name>
<reference evidence="9" key="1">
    <citation type="submission" date="2022-09" db="EMBL/GenBank/DDBJ databases">
        <title>Haloadaptaus new haloarchaeum isolated from saline soil.</title>
        <authorList>
            <person name="Duran-Viseras A."/>
            <person name="Sanchez-Porro C."/>
            <person name="Ventosa A."/>
        </authorList>
    </citation>
    <scope>NUCLEOTIDE SEQUENCE</scope>
    <source>
        <strain evidence="9">F3-133</strain>
    </source>
</reference>
<dbReference type="InterPro" id="IPR050596">
    <property type="entry name" value="AspAT/PAT-like"/>
</dbReference>
<accession>A0A9Q4GG28</accession>
<dbReference type="RefSeq" id="WP_266085969.1">
    <property type="nucleotide sequence ID" value="NZ_RKLV01000002.1"/>
</dbReference>
<evidence type="ECO:0000256" key="4">
    <source>
        <dbReference type="ARBA" id="ARBA00022576"/>
    </source>
</evidence>
<evidence type="ECO:0000313" key="10">
    <source>
        <dbReference type="Proteomes" id="UP001149411"/>
    </source>
</evidence>
<keyword evidence="6" id="KW-0663">Pyridoxal phosphate</keyword>
<comment type="subunit">
    <text evidence="3">Homodimer.</text>
</comment>
<dbReference type="PANTHER" id="PTHR46383:SF3">
    <property type="entry name" value="ASPARTATE AMINOTRANSFERASE-RELATED"/>
    <property type="match status" value="1"/>
</dbReference>
<protein>
    <recommendedName>
        <fullName evidence="7">Aminotransferase</fullName>
        <ecNumber evidence="7">2.6.1.-</ecNumber>
    </recommendedName>
</protein>
<comment type="cofactor">
    <cofactor evidence="1 7">
        <name>pyridoxal 5'-phosphate</name>
        <dbReference type="ChEBI" id="CHEBI:597326"/>
    </cofactor>
</comment>
<evidence type="ECO:0000256" key="6">
    <source>
        <dbReference type="ARBA" id="ARBA00022898"/>
    </source>
</evidence>
<comment type="caution">
    <text evidence="9">The sequence shown here is derived from an EMBL/GenBank/DDBJ whole genome shotgun (WGS) entry which is preliminary data.</text>
</comment>
<keyword evidence="5 7" id="KW-0808">Transferase</keyword>
<evidence type="ECO:0000259" key="8">
    <source>
        <dbReference type="Pfam" id="PF00155"/>
    </source>
</evidence>
<dbReference type="Proteomes" id="UP001149411">
    <property type="component" value="Unassembled WGS sequence"/>
</dbReference>
<dbReference type="EMBL" id="RKLV01000002">
    <property type="protein sequence ID" value="MCX2818242.1"/>
    <property type="molecule type" value="Genomic_DNA"/>
</dbReference>
<dbReference type="GO" id="GO:0008483">
    <property type="term" value="F:transaminase activity"/>
    <property type="evidence" value="ECO:0007669"/>
    <property type="project" value="UniProtKB-KW"/>
</dbReference>
<dbReference type="Pfam" id="PF00155">
    <property type="entry name" value="Aminotran_1_2"/>
    <property type="match status" value="1"/>
</dbReference>
<dbReference type="CDD" id="cd00609">
    <property type="entry name" value="AAT_like"/>
    <property type="match status" value="1"/>
</dbReference>
<feature type="domain" description="Aminotransferase class I/classII large" evidence="8">
    <location>
        <begin position="25"/>
        <end position="360"/>
    </location>
</feature>
<dbReference type="InterPro" id="IPR004839">
    <property type="entry name" value="Aminotransferase_I/II_large"/>
</dbReference>
<evidence type="ECO:0000256" key="1">
    <source>
        <dbReference type="ARBA" id="ARBA00001933"/>
    </source>
</evidence>
<dbReference type="InterPro" id="IPR004838">
    <property type="entry name" value="NHTrfase_class1_PyrdxlP-BS"/>
</dbReference>
<dbReference type="GO" id="GO:0006520">
    <property type="term" value="P:amino acid metabolic process"/>
    <property type="evidence" value="ECO:0007669"/>
    <property type="project" value="InterPro"/>
</dbReference>